<keyword evidence="3" id="KW-1185">Reference proteome</keyword>
<reference evidence="3" key="1">
    <citation type="journal article" date="2019" name="Int. J. Syst. Evol. Microbiol.">
        <title>The Global Catalogue of Microorganisms (GCM) 10K type strain sequencing project: providing services to taxonomists for standard genome sequencing and annotation.</title>
        <authorList>
            <consortium name="The Broad Institute Genomics Platform"/>
            <consortium name="The Broad Institute Genome Sequencing Center for Infectious Disease"/>
            <person name="Wu L."/>
            <person name="Ma J."/>
        </authorList>
    </citation>
    <scope>NUCLEOTIDE SEQUENCE [LARGE SCALE GENOMIC DNA]</scope>
    <source>
        <strain evidence="3">CGMCC 1.15461</strain>
    </source>
</reference>
<gene>
    <name evidence="2" type="ORF">GCM10007424_24960</name>
</gene>
<dbReference type="Proteomes" id="UP000615760">
    <property type="component" value="Unassembled WGS sequence"/>
</dbReference>
<feature type="region of interest" description="Disordered" evidence="1">
    <location>
        <begin position="107"/>
        <end position="165"/>
    </location>
</feature>
<proteinExistence type="predicted"/>
<organism evidence="2 3">
    <name type="scientific">Flavobacterium suaedae</name>
    <dbReference type="NCBI Taxonomy" id="1767027"/>
    <lineage>
        <taxon>Bacteria</taxon>
        <taxon>Pseudomonadati</taxon>
        <taxon>Bacteroidota</taxon>
        <taxon>Flavobacteriia</taxon>
        <taxon>Flavobacteriales</taxon>
        <taxon>Flavobacteriaceae</taxon>
        <taxon>Flavobacterium</taxon>
    </lineage>
</organism>
<sequence length="165" mass="19103">MLDFTKMDINTIVTGKRSDGVRYLQLFWQEYTSIFNEKVNPGCPICLTTCVNKYKKYFNEMASETQYKLKPKYENIPLRFGSSVLVNNSNITEEYAKELLARPNGERFFSQLPEPTIQEPKEEKPQRKKRSQAKKKTTVDEAAQQQAEPKAQQAQEEGLPNAEQQ</sequence>
<accession>A0ABQ1K090</accession>
<evidence type="ECO:0000313" key="3">
    <source>
        <dbReference type="Proteomes" id="UP000615760"/>
    </source>
</evidence>
<dbReference type="EMBL" id="BMJE01000007">
    <property type="protein sequence ID" value="GGB83961.1"/>
    <property type="molecule type" value="Genomic_DNA"/>
</dbReference>
<name>A0ABQ1K090_9FLAO</name>
<comment type="caution">
    <text evidence="2">The sequence shown here is derived from an EMBL/GenBank/DDBJ whole genome shotgun (WGS) entry which is preliminary data.</text>
</comment>
<evidence type="ECO:0000313" key="2">
    <source>
        <dbReference type="EMBL" id="GGB83961.1"/>
    </source>
</evidence>
<dbReference type="RefSeq" id="WP_188621647.1">
    <property type="nucleotide sequence ID" value="NZ_BMJE01000007.1"/>
</dbReference>
<evidence type="ECO:0000256" key="1">
    <source>
        <dbReference type="SAM" id="MobiDB-lite"/>
    </source>
</evidence>
<protein>
    <submittedName>
        <fullName evidence="2">Uncharacterized protein</fullName>
    </submittedName>
</protein>
<feature type="compositionally biased region" description="Basic residues" evidence="1">
    <location>
        <begin position="126"/>
        <end position="136"/>
    </location>
</feature>
<feature type="compositionally biased region" description="Low complexity" evidence="1">
    <location>
        <begin position="141"/>
        <end position="157"/>
    </location>
</feature>